<dbReference type="RefSeq" id="WP_310256741.1">
    <property type="nucleotide sequence ID" value="NZ_JAVDWA010000001.1"/>
</dbReference>
<keyword evidence="11" id="KW-1185">Reference proteome</keyword>
<evidence type="ECO:0000256" key="6">
    <source>
        <dbReference type="ARBA" id="ARBA00023139"/>
    </source>
</evidence>
<name>A0ABU1TXG6_9BACL</name>
<evidence type="ECO:0000259" key="9">
    <source>
        <dbReference type="Pfam" id="PF25198"/>
    </source>
</evidence>
<evidence type="ECO:0000313" key="11">
    <source>
        <dbReference type="Proteomes" id="UP001258181"/>
    </source>
</evidence>
<dbReference type="InterPro" id="IPR057336">
    <property type="entry name" value="GerAC_N"/>
</dbReference>
<dbReference type="InterPro" id="IPR046953">
    <property type="entry name" value="Spore_GerAC-like_C"/>
</dbReference>
<organism evidence="10 11">
    <name type="scientific">Fictibacillus barbaricus</name>
    <dbReference type="NCBI Taxonomy" id="182136"/>
    <lineage>
        <taxon>Bacteria</taxon>
        <taxon>Bacillati</taxon>
        <taxon>Bacillota</taxon>
        <taxon>Bacilli</taxon>
        <taxon>Bacillales</taxon>
        <taxon>Fictibacillaceae</taxon>
        <taxon>Fictibacillus</taxon>
    </lineage>
</organism>
<keyword evidence="5" id="KW-0472">Membrane</keyword>
<evidence type="ECO:0000256" key="2">
    <source>
        <dbReference type="ARBA" id="ARBA00007886"/>
    </source>
</evidence>
<feature type="domain" description="Spore germination GerAC-like C-terminal" evidence="8">
    <location>
        <begin position="225"/>
        <end position="390"/>
    </location>
</feature>
<comment type="caution">
    <text evidence="10">The sequence shown here is derived from an EMBL/GenBank/DDBJ whole genome shotgun (WGS) entry which is preliminary data.</text>
</comment>
<evidence type="ECO:0000259" key="8">
    <source>
        <dbReference type="Pfam" id="PF05504"/>
    </source>
</evidence>
<evidence type="ECO:0000256" key="1">
    <source>
        <dbReference type="ARBA" id="ARBA00004635"/>
    </source>
</evidence>
<dbReference type="InterPro" id="IPR038501">
    <property type="entry name" value="Spore_GerAC_C_sf"/>
</dbReference>
<reference evidence="10 11" key="1">
    <citation type="submission" date="2023-07" db="EMBL/GenBank/DDBJ databases">
        <title>Sorghum-associated microbial communities from plants grown in Nebraska, USA.</title>
        <authorList>
            <person name="Schachtman D."/>
        </authorList>
    </citation>
    <scope>NUCLEOTIDE SEQUENCE [LARGE SCALE GENOMIC DNA]</scope>
    <source>
        <strain evidence="10 11">BE211</strain>
    </source>
</reference>
<sequence>MKILKCFIPFSICLVLLTGCWDQHELDELSIVMGIGINKAKNGDLLVSYQIVNPTEVAPGITGAGGGKQPVFTVYESRGKNLMEATRNASRQTSRRLFFAHARMLVLSEKLSKDSIYQSLDMISRDPEVRSTIQVLIARGTTPSKILRTFSAIDKVTSDEVAAILKITEENWGENLQQDINEVLQSIINEGGEPLINGLEIVGDKELAVTAKNYEVGDPARIRLTGMGVFKDGKLKGWVDGPEARGVLWIKGKIKSSAISIGCKGYKGAVNVEVVRSKTSLSASTKGDIPEIKVDVFPETNIAEVNCPVNLEKESEIYKLEATFDKVIEKEIVKAVKASQKYNSDVIGFGELLYRENPNKWLNVYKKNYAAIYPQIKVKVHVDSRIRRSGIRTSPFLFEKKEGPS</sequence>
<dbReference type="Gene3D" id="3.30.300.210">
    <property type="entry name" value="Nutrient germinant receptor protein C, domain 3"/>
    <property type="match status" value="1"/>
</dbReference>
<keyword evidence="3" id="KW-0309">Germination</keyword>
<evidence type="ECO:0000256" key="5">
    <source>
        <dbReference type="ARBA" id="ARBA00023136"/>
    </source>
</evidence>
<dbReference type="Proteomes" id="UP001258181">
    <property type="component" value="Unassembled WGS sequence"/>
</dbReference>
<dbReference type="Pfam" id="PF05504">
    <property type="entry name" value="Spore_GerAC"/>
    <property type="match status" value="1"/>
</dbReference>
<keyword evidence="6" id="KW-0564">Palmitate</keyword>
<dbReference type="PANTHER" id="PTHR35789">
    <property type="entry name" value="SPORE GERMINATION PROTEIN B3"/>
    <property type="match status" value="1"/>
</dbReference>
<proteinExistence type="inferred from homology"/>
<keyword evidence="4" id="KW-0732">Signal</keyword>
<dbReference type="PROSITE" id="PS51257">
    <property type="entry name" value="PROKAR_LIPOPROTEIN"/>
    <property type="match status" value="1"/>
</dbReference>
<protein>
    <submittedName>
        <fullName evidence="10">Spore germination protein KC</fullName>
    </submittedName>
</protein>
<keyword evidence="7" id="KW-0449">Lipoprotein</keyword>
<evidence type="ECO:0000313" key="10">
    <source>
        <dbReference type="EMBL" id="MDR7071855.1"/>
    </source>
</evidence>
<dbReference type="Pfam" id="PF25198">
    <property type="entry name" value="Spore_GerAC_N"/>
    <property type="match status" value="1"/>
</dbReference>
<evidence type="ECO:0000256" key="7">
    <source>
        <dbReference type="ARBA" id="ARBA00023288"/>
    </source>
</evidence>
<evidence type="ECO:0000256" key="3">
    <source>
        <dbReference type="ARBA" id="ARBA00022544"/>
    </source>
</evidence>
<gene>
    <name evidence="10" type="ORF">J2X07_000830</name>
</gene>
<dbReference type="Gene3D" id="6.20.190.10">
    <property type="entry name" value="Nutrient germinant receptor protein C, domain 1"/>
    <property type="match status" value="1"/>
</dbReference>
<dbReference type="NCBIfam" id="TIGR02887">
    <property type="entry name" value="spore_ger_x_C"/>
    <property type="match status" value="1"/>
</dbReference>
<comment type="subcellular location">
    <subcellularLocation>
        <location evidence="1">Membrane</location>
        <topology evidence="1">Lipid-anchor</topology>
    </subcellularLocation>
</comment>
<evidence type="ECO:0000256" key="4">
    <source>
        <dbReference type="ARBA" id="ARBA00022729"/>
    </source>
</evidence>
<dbReference type="InterPro" id="IPR008844">
    <property type="entry name" value="Spore_GerAC-like"/>
</dbReference>
<feature type="domain" description="Spore germination protein N-terminal" evidence="9">
    <location>
        <begin position="22"/>
        <end position="200"/>
    </location>
</feature>
<comment type="similarity">
    <text evidence="2">Belongs to the GerABKC lipoprotein family.</text>
</comment>
<dbReference type="EMBL" id="JAVDWA010000001">
    <property type="protein sequence ID" value="MDR7071855.1"/>
    <property type="molecule type" value="Genomic_DNA"/>
</dbReference>
<dbReference type="PANTHER" id="PTHR35789:SF1">
    <property type="entry name" value="SPORE GERMINATION PROTEIN B3"/>
    <property type="match status" value="1"/>
</dbReference>
<accession>A0ABU1TXG6</accession>